<sequence length="74" mass="8279">MNESLLKLSAEYEVMKVRMKRAFKSKKGSPTMEYVIIIGIGAVFAGLLGWVFTDDGAATNIKDAFKDKVMKIFE</sequence>
<proteinExistence type="predicted"/>
<accession>A0A4R2S9X4</accession>
<dbReference type="AlphaFoldDB" id="A0A4R2S9X4"/>
<name>A0A4R2S9X4_9BACL</name>
<protein>
    <submittedName>
        <fullName evidence="2">Uncharacterized protein</fullName>
    </submittedName>
</protein>
<dbReference type="RefSeq" id="WP_131848437.1">
    <property type="nucleotide sequence ID" value="NZ_SLXV01000011.1"/>
</dbReference>
<reference evidence="2 3" key="1">
    <citation type="submission" date="2019-03" db="EMBL/GenBank/DDBJ databases">
        <title>Genomic Encyclopedia of Type Strains, Phase IV (KMG-IV): sequencing the most valuable type-strain genomes for metagenomic binning, comparative biology and taxonomic classification.</title>
        <authorList>
            <person name="Goeker M."/>
        </authorList>
    </citation>
    <scope>NUCLEOTIDE SEQUENCE [LARGE SCALE GENOMIC DNA]</scope>
    <source>
        <strain evidence="2 3">DSM 46831</strain>
    </source>
</reference>
<evidence type="ECO:0000313" key="3">
    <source>
        <dbReference type="Proteomes" id="UP000294746"/>
    </source>
</evidence>
<dbReference type="EMBL" id="SLXV01000011">
    <property type="protein sequence ID" value="TCP69236.1"/>
    <property type="molecule type" value="Genomic_DNA"/>
</dbReference>
<dbReference type="Proteomes" id="UP000294746">
    <property type="component" value="Unassembled WGS sequence"/>
</dbReference>
<organism evidence="2 3">
    <name type="scientific">Baia soyae</name>
    <dbReference type="NCBI Taxonomy" id="1544746"/>
    <lineage>
        <taxon>Bacteria</taxon>
        <taxon>Bacillati</taxon>
        <taxon>Bacillota</taxon>
        <taxon>Bacilli</taxon>
        <taxon>Bacillales</taxon>
        <taxon>Thermoactinomycetaceae</taxon>
        <taxon>Baia</taxon>
    </lineage>
</organism>
<keyword evidence="1" id="KW-0472">Membrane</keyword>
<feature type="transmembrane region" description="Helical" evidence="1">
    <location>
        <begin position="34"/>
        <end position="52"/>
    </location>
</feature>
<keyword evidence="1" id="KW-0812">Transmembrane</keyword>
<comment type="caution">
    <text evidence="2">The sequence shown here is derived from an EMBL/GenBank/DDBJ whole genome shotgun (WGS) entry which is preliminary data.</text>
</comment>
<evidence type="ECO:0000256" key="1">
    <source>
        <dbReference type="SAM" id="Phobius"/>
    </source>
</evidence>
<gene>
    <name evidence="2" type="ORF">EDD57_11133</name>
</gene>
<keyword evidence="3" id="KW-1185">Reference proteome</keyword>
<evidence type="ECO:0000313" key="2">
    <source>
        <dbReference type="EMBL" id="TCP69236.1"/>
    </source>
</evidence>
<keyword evidence="1" id="KW-1133">Transmembrane helix</keyword>